<evidence type="ECO:0000259" key="2">
    <source>
        <dbReference type="Pfam" id="PF04235"/>
    </source>
</evidence>
<dbReference type="EMBL" id="JAPNKA010000001">
    <property type="protein sequence ID" value="MCY1078262.1"/>
    <property type="molecule type" value="Genomic_DNA"/>
</dbReference>
<protein>
    <submittedName>
        <fullName evidence="3">DUF418 domain-containing protein</fullName>
    </submittedName>
</protein>
<keyword evidence="1" id="KW-0812">Transmembrane</keyword>
<accession>A0ABT4ABH3</accession>
<feature type="transmembrane region" description="Helical" evidence="1">
    <location>
        <begin position="157"/>
        <end position="175"/>
    </location>
</feature>
<feature type="transmembrane region" description="Helical" evidence="1">
    <location>
        <begin position="82"/>
        <end position="99"/>
    </location>
</feature>
<dbReference type="Proteomes" id="UP001207654">
    <property type="component" value="Unassembled WGS sequence"/>
</dbReference>
<feature type="domain" description="DUF418" evidence="2">
    <location>
        <begin position="254"/>
        <end position="420"/>
    </location>
</feature>
<evidence type="ECO:0000313" key="3">
    <source>
        <dbReference type="EMBL" id="MCY1078262.1"/>
    </source>
</evidence>
<dbReference type="RefSeq" id="WP_267537051.1">
    <property type="nucleotide sequence ID" value="NZ_JAPNKA010000001.1"/>
</dbReference>
<reference evidence="3 4" key="1">
    <citation type="submission" date="2022-11" db="EMBL/GenBank/DDBJ databases">
        <title>Minimal conservation of predation-associated metabolite biosynthetic gene clusters underscores biosynthetic potential of Myxococcota including descriptions for ten novel species: Archangium lansinium sp. nov., Myxococcus landrumus sp. nov., Nannocystis bai.</title>
        <authorList>
            <person name="Ahearne A."/>
            <person name="Stevens C."/>
            <person name="Phillips K."/>
        </authorList>
    </citation>
    <scope>NUCLEOTIDE SEQUENCE [LARGE SCALE GENOMIC DNA]</scope>
    <source>
        <strain evidence="3 4">MIWBW</strain>
    </source>
</reference>
<evidence type="ECO:0000256" key="1">
    <source>
        <dbReference type="SAM" id="Phobius"/>
    </source>
</evidence>
<feature type="transmembrane region" description="Helical" evidence="1">
    <location>
        <begin position="305"/>
        <end position="333"/>
    </location>
</feature>
<keyword evidence="1" id="KW-0472">Membrane</keyword>
<dbReference type="Pfam" id="PF04235">
    <property type="entry name" value="DUF418"/>
    <property type="match status" value="1"/>
</dbReference>
<dbReference type="InterPro" id="IPR007349">
    <property type="entry name" value="DUF418"/>
</dbReference>
<proteinExistence type="predicted"/>
<feature type="transmembrane region" description="Helical" evidence="1">
    <location>
        <begin position="272"/>
        <end position="293"/>
    </location>
</feature>
<name>A0ABT4ABH3_9BACT</name>
<keyword evidence="1" id="KW-1133">Transmembrane helix</keyword>
<sequence>MSAPTSPTPSPSAPALPVDLSERVSLLDVLRGFALCGVFVSNSFTWFSGRNLLPRDQALALAAPPFETVVSSLYHFFVNQKFVTIFSFLFGLGFSIQLSRAKARGTSIVPLYSRRLLVLLGIGVTHIFALWVGDVLSTYAVVGFALLLFYQRSDRVLLTWVVVLMLVVPLLVHALQNFVPILLHGAQAAAEAAKAHESHEAQLRAQFLAGLSSDSFWTTQSANARYYVDSFFRVNRLLWMVVILGRFLLGLIAGRHLLLQDVERNRHWHRRLLVWGLVLGVLGNGTGLVIQRLRIAGLVDPTKDSWMFVLSAVSELGYLGLAAVYVSAFALLFQRERWRRVMNVLAPVGRMALTNYLLESVVSLCIYDGWGLGLVGRMPPSRCVAVSLAVFALQIPFSHWWLSRFRFGPAEWLWRSLTYGRAQPLRLEPRGTAEPVAS</sequence>
<dbReference type="PANTHER" id="PTHR30590:SF2">
    <property type="entry name" value="INNER MEMBRANE PROTEIN"/>
    <property type="match status" value="1"/>
</dbReference>
<feature type="transmembrane region" description="Helical" evidence="1">
    <location>
        <begin position="135"/>
        <end position="150"/>
    </location>
</feature>
<keyword evidence="4" id="KW-1185">Reference proteome</keyword>
<dbReference type="InterPro" id="IPR052529">
    <property type="entry name" value="Bact_Transport_Assoc"/>
</dbReference>
<feature type="transmembrane region" description="Helical" evidence="1">
    <location>
        <begin position="237"/>
        <end position="260"/>
    </location>
</feature>
<evidence type="ECO:0000313" key="4">
    <source>
        <dbReference type="Proteomes" id="UP001207654"/>
    </source>
</evidence>
<gene>
    <name evidence="3" type="ORF">OV287_27675</name>
</gene>
<dbReference type="PANTHER" id="PTHR30590">
    <property type="entry name" value="INNER MEMBRANE PROTEIN"/>
    <property type="match status" value="1"/>
</dbReference>
<comment type="caution">
    <text evidence="3">The sequence shown here is derived from an EMBL/GenBank/DDBJ whole genome shotgun (WGS) entry which is preliminary data.</text>
</comment>
<organism evidence="3 4">
    <name type="scientific">Archangium lansingense</name>
    <dbReference type="NCBI Taxonomy" id="2995310"/>
    <lineage>
        <taxon>Bacteria</taxon>
        <taxon>Pseudomonadati</taxon>
        <taxon>Myxococcota</taxon>
        <taxon>Myxococcia</taxon>
        <taxon>Myxococcales</taxon>
        <taxon>Cystobacterineae</taxon>
        <taxon>Archangiaceae</taxon>
        <taxon>Archangium</taxon>
    </lineage>
</organism>